<comment type="caution">
    <text evidence="1">The sequence shown here is derived from an EMBL/GenBank/DDBJ whole genome shotgun (WGS) entry which is preliminary data.</text>
</comment>
<dbReference type="RefSeq" id="WP_214158111.1">
    <property type="nucleotide sequence ID" value="NZ_JAHBAY010000010.1"/>
</dbReference>
<dbReference type="EMBL" id="JAHBAY010000010">
    <property type="protein sequence ID" value="MBT0771740.1"/>
    <property type="molecule type" value="Genomic_DNA"/>
</dbReference>
<evidence type="ECO:0000313" key="2">
    <source>
        <dbReference type="Proteomes" id="UP001197247"/>
    </source>
</evidence>
<proteinExistence type="predicted"/>
<sequence>MPGDVEIPAELLAEVEAAKHRFQPKVENGDEIIVLGANSFLGRVIHASTHGGALLAPDAERKMFAGVAWTYALVGRASGPSSPRPQVGDRVLAIEAMLGSEHVVGHVGIAKSVPKPSVCGEFHDWRDEEDRRLSDPSPGAILVEFDPGVELSGTRGVTTACRVEAWALLPALDAKPAADATGSAPADASWSEVHEFRPGIDAVCVHGADIFASGDVWRCGKPEQDAIHLVPTVIAGYVCTPIDACNCAGGDPEIGFGAHEAHCGWEPFVRVSQVPAEIDRLTAERDAARDVAASLEAEGEALRRWLVEQVADLAQRARYGDVSLLDRMRALEGVLDWLDEYPHERGDGESGE</sequence>
<accession>A0ABS5TKW0</accession>
<keyword evidence="2" id="KW-1185">Reference proteome</keyword>
<gene>
    <name evidence="1" type="ORF">KIH74_22560</name>
</gene>
<protein>
    <submittedName>
        <fullName evidence="1">Uncharacterized protein</fullName>
    </submittedName>
</protein>
<reference evidence="1 2" key="1">
    <citation type="submission" date="2021-05" db="EMBL/GenBank/DDBJ databases">
        <title>Kineosporia and Streptomyces sp. nov. two new marine actinobacteria isolated from Coral.</title>
        <authorList>
            <person name="Buangrab K."/>
            <person name="Sutthacheep M."/>
            <person name="Yeemin T."/>
            <person name="Harunari E."/>
            <person name="Igarashi Y."/>
            <person name="Kanchanasin P."/>
            <person name="Tanasupawat S."/>
            <person name="Phongsopitanun W."/>
        </authorList>
    </citation>
    <scope>NUCLEOTIDE SEQUENCE [LARGE SCALE GENOMIC DNA]</scope>
    <source>
        <strain evidence="1 2">J2-2</strain>
    </source>
</reference>
<evidence type="ECO:0000313" key="1">
    <source>
        <dbReference type="EMBL" id="MBT0771740.1"/>
    </source>
</evidence>
<dbReference type="Proteomes" id="UP001197247">
    <property type="component" value="Unassembled WGS sequence"/>
</dbReference>
<name>A0ABS5TKW0_9ACTN</name>
<organism evidence="1 2">
    <name type="scientific">Kineosporia corallincola</name>
    <dbReference type="NCBI Taxonomy" id="2835133"/>
    <lineage>
        <taxon>Bacteria</taxon>
        <taxon>Bacillati</taxon>
        <taxon>Actinomycetota</taxon>
        <taxon>Actinomycetes</taxon>
        <taxon>Kineosporiales</taxon>
        <taxon>Kineosporiaceae</taxon>
        <taxon>Kineosporia</taxon>
    </lineage>
</organism>